<reference evidence="3 4" key="1">
    <citation type="journal article" date="2009" name="Genome Biol.">
        <title>Community-wide analysis of microbial genome sequence signatures.</title>
        <authorList>
            <person name="Dick G.J."/>
            <person name="Andersson A.F."/>
            <person name="Baker B.J."/>
            <person name="Simmons S.L."/>
            <person name="Thomas B.C."/>
            <person name="Yelton A.P."/>
            <person name="Banfield J.F."/>
        </authorList>
    </citation>
    <scope>NUCLEOTIDE SEQUENCE [LARGE SCALE GENOMIC DNA]</scope>
    <source>
        <strain evidence="3">ARMAN-2</strain>
    </source>
</reference>
<feature type="compositionally biased region" description="Basic residues" evidence="1">
    <location>
        <begin position="203"/>
        <end position="242"/>
    </location>
</feature>
<dbReference type="InterPro" id="IPR013783">
    <property type="entry name" value="Ig-like_fold"/>
</dbReference>
<dbReference type="EMBL" id="GG697239">
    <property type="protein sequence ID" value="EET90263.1"/>
    <property type="molecule type" value="Genomic_DNA"/>
</dbReference>
<evidence type="ECO:0000313" key="4">
    <source>
        <dbReference type="Proteomes" id="UP000332487"/>
    </source>
</evidence>
<protein>
    <submittedName>
        <fullName evidence="3">Uncharacterized protein</fullName>
    </submittedName>
</protein>
<keyword evidence="2" id="KW-1133">Transmembrane helix</keyword>
<dbReference type="Proteomes" id="UP000332487">
    <property type="component" value="Unassembled WGS sequence"/>
</dbReference>
<evidence type="ECO:0000256" key="2">
    <source>
        <dbReference type="SAM" id="Phobius"/>
    </source>
</evidence>
<accession>C7DGU2</accession>
<sequence length="242" mass="25700">MSHMRKQYFLLAAFILASLSVLTFAQLGEEAGQPFLNVSVGGSATFNYSILNSGSAPIPFTVVLPTLNTIPNNATPTIKVTPMNGTLAPHSSQVISITAYVPYGDKPHLKWQGVLSVIESAPVSNVTNGAGAVVRAGVAKIVTIESEPPKSSPLLYYIAAFIVLVVVIVVAYLALFGRNKSRKENANAAAASHAGNTAANKIASKRVKKKGKGNRNSRGSNKRSSKKTQRKKNATRKRAAKK</sequence>
<keyword evidence="2" id="KW-0472">Membrane</keyword>
<dbReference type="AlphaFoldDB" id="C7DGU2"/>
<feature type="region of interest" description="Disordered" evidence="1">
    <location>
        <begin position="187"/>
        <end position="242"/>
    </location>
</feature>
<organism evidence="3 4">
    <name type="scientific">Candidatus Micrarchaeum acidiphilum ARMAN-2</name>
    <dbReference type="NCBI Taxonomy" id="425595"/>
    <lineage>
        <taxon>Archaea</taxon>
        <taxon>Candidatus Micrarchaeota</taxon>
        <taxon>Candidatus Micrarchaeia</taxon>
        <taxon>Candidatus Micrarchaeales</taxon>
        <taxon>Candidatus Micrarchaeaceae</taxon>
        <taxon>Candidatus Micrarchaeum</taxon>
    </lineage>
</organism>
<feature type="compositionally biased region" description="Low complexity" evidence="1">
    <location>
        <begin position="187"/>
        <end position="200"/>
    </location>
</feature>
<evidence type="ECO:0000256" key="1">
    <source>
        <dbReference type="SAM" id="MobiDB-lite"/>
    </source>
</evidence>
<feature type="transmembrane region" description="Helical" evidence="2">
    <location>
        <begin position="154"/>
        <end position="175"/>
    </location>
</feature>
<evidence type="ECO:0000313" key="3">
    <source>
        <dbReference type="EMBL" id="EET90263.1"/>
    </source>
</evidence>
<keyword evidence="2" id="KW-0812">Transmembrane</keyword>
<dbReference type="Gene3D" id="2.60.40.10">
    <property type="entry name" value="Immunoglobulins"/>
    <property type="match status" value="1"/>
</dbReference>
<proteinExistence type="predicted"/>
<reference evidence="3 4" key="2">
    <citation type="journal article" date="2010" name="Proc. Natl. Acad. Sci. U.S.A.">
        <title>Enigmatic, ultrasmall, uncultivated Archaea.</title>
        <authorList>
            <person name="Baker B.J."/>
            <person name="Comolli L.R."/>
            <person name="Dick G.J."/>
            <person name="Hauser L.J."/>
            <person name="Hyatt D."/>
            <person name="Dill B.D."/>
            <person name="Land M.L."/>
            <person name="Verberkmoes N.C."/>
            <person name="Hettich R.L."/>
            <person name="Banfield J.F."/>
        </authorList>
    </citation>
    <scope>NUCLEOTIDE SEQUENCE [LARGE SCALE GENOMIC DNA]</scope>
    <source>
        <strain evidence="3">ARMAN-2</strain>
    </source>
</reference>
<keyword evidence="4" id="KW-1185">Reference proteome</keyword>
<gene>
    <name evidence="3" type="ORF">UNLARM2_0292</name>
</gene>
<name>C7DGU2_MICA2</name>